<dbReference type="EMBL" id="CP119316">
    <property type="protein sequence ID" value="WEK47208.1"/>
    <property type="molecule type" value="Genomic_DNA"/>
</dbReference>
<keyword evidence="2" id="KW-1277">Toxin-antitoxin system</keyword>
<dbReference type="PANTHER" id="PTHR36582:SF2">
    <property type="entry name" value="ANTITOXIN PARD"/>
    <property type="match status" value="1"/>
</dbReference>
<dbReference type="Pfam" id="PF03693">
    <property type="entry name" value="ParD_antitoxin"/>
    <property type="match status" value="1"/>
</dbReference>
<dbReference type="NCBIfam" id="TIGR02606">
    <property type="entry name" value="antidote_CC2985"/>
    <property type="match status" value="1"/>
</dbReference>
<dbReference type="PANTHER" id="PTHR36582">
    <property type="entry name" value="ANTITOXIN PARD"/>
    <property type="match status" value="1"/>
</dbReference>
<dbReference type="AlphaFoldDB" id="A0AAJ5X7U5"/>
<dbReference type="InterPro" id="IPR022789">
    <property type="entry name" value="ParD"/>
</dbReference>
<evidence type="ECO:0000256" key="1">
    <source>
        <dbReference type="ARBA" id="ARBA00008580"/>
    </source>
</evidence>
<evidence type="ECO:0000256" key="2">
    <source>
        <dbReference type="ARBA" id="ARBA00022649"/>
    </source>
</evidence>
<dbReference type="InterPro" id="IPR010985">
    <property type="entry name" value="Ribbon_hlx_hlx"/>
</dbReference>
<evidence type="ECO:0000313" key="4">
    <source>
        <dbReference type="Proteomes" id="UP001218362"/>
    </source>
</evidence>
<gene>
    <name evidence="3" type="ORF">P0Y56_02695</name>
</gene>
<name>A0AAJ5X7U5_9SPHN</name>
<dbReference type="InterPro" id="IPR038296">
    <property type="entry name" value="ParD_sf"/>
</dbReference>
<dbReference type="GO" id="GO:0006355">
    <property type="term" value="P:regulation of DNA-templated transcription"/>
    <property type="evidence" value="ECO:0007669"/>
    <property type="project" value="InterPro"/>
</dbReference>
<proteinExistence type="inferred from homology"/>
<reference evidence="3" key="1">
    <citation type="submission" date="2023-03" db="EMBL/GenBank/DDBJ databases">
        <title>Andean soil-derived lignocellulolytic bacterial consortium as a source of novel taxa and putative plastic-active enzymes.</title>
        <authorList>
            <person name="Diaz-Garcia L."/>
            <person name="Chuvochina M."/>
            <person name="Feuerriegel G."/>
            <person name="Bunk B."/>
            <person name="Sproer C."/>
            <person name="Streit W.R."/>
            <person name="Rodriguez L.M."/>
            <person name="Overmann J."/>
            <person name="Jimenez D.J."/>
        </authorList>
    </citation>
    <scope>NUCLEOTIDE SEQUENCE</scope>
    <source>
        <strain evidence="3">MAG 26</strain>
    </source>
</reference>
<sequence length="80" mass="9234">MAKKNTSIALGERWMHYTRAQVAKGDYDSTSEVIRDALRLHEERAAFKSKLLEAIDEGLASPVDENFDIDRWYEDAFGKR</sequence>
<dbReference type="KEGG" id="acob:P0Y56_02695"/>
<organism evidence="3 4">
    <name type="scientific">Candidatus Andeanibacterium colombiense</name>
    <dbReference type="NCBI Taxonomy" id="3121345"/>
    <lineage>
        <taxon>Bacteria</taxon>
        <taxon>Pseudomonadati</taxon>
        <taxon>Pseudomonadota</taxon>
        <taxon>Alphaproteobacteria</taxon>
        <taxon>Sphingomonadales</taxon>
        <taxon>Sphingomonadaceae</taxon>
        <taxon>Candidatus Andeanibacterium</taxon>
    </lineage>
</organism>
<dbReference type="Proteomes" id="UP001218362">
    <property type="component" value="Chromosome"/>
</dbReference>
<accession>A0AAJ5X7U5</accession>
<protein>
    <submittedName>
        <fullName evidence="3">Type II toxin-antitoxin system ParD family antitoxin</fullName>
    </submittedName>
</protein>
<evidence type="ECO:0000313" key="3">
    <source>
        <dbReference type="EMBL" id="WEK47208.1"/>
    </source>
</evidence>
<dbReference type="SUPFAM" id="SSF47598">
    <property type="entry name" value="Ribbon-helix-helix"/>
    <property type="match status" value="1"/>
</dbReference>
<comment type="similarity">
    <text evidence="1">Belongs to the ParD antitoxin family.</text>
</comment>
<dbReference type="Gene3D" id="6.10.10.120">
    <property type="entry name" value="Antitoxin ParD1-like"/>
    <property type="match status" value="1"/>
</dbReference>